<evidence type="ECO:0000313" key="4">
    <source>
        <dbReference type="Proteomes" id="UP001338582"/>
    </source>
</evidence>
<dbReference type="AlphaFoldDB" id="A0AAX4H3U4"/>
<dbReference type="RefSeq" id="XP_062875609.1">
    <property type="nucleotide sequence ID" value="XM_063019539.1"/>
</dbReference>
<dbReference type="GeneID" id="88171519"/>
<feature type="region of interest" description="Disordered" evidence="1">
    <location>
        <begin position="363"/>
        <end position="382"/>
    </location>
</feature>
<accession>A0AAX4H3U4</accession>
<organism evidence="3 4">
    <name type="scientific">Australozyma saopauloensis</name>
    <dbReference type="NCBI Taxonomy" id="291208"/>
    <lineage>
        <taxon>Eukaryota</taxon>
        <taxon>Fungi</taxon>
        <taxon>Dikarya</taxon>
        <taxon>Ascomycota</taxon>
        <taxon>Saccharomycotina</taxon>
        <taxon>Pichiomycetes</taxon>
        <taxon>Metschnikowiaceae</taxon>
        <taxon>Australozyma</taxon>
    </lineage>
</organism>
<feature type="domain" description="PH-like" evidence="2">
    <location>
        <begin position="160"/>
        <end position="293"/>
    </location>
</feature>
<protein>
    <recommendedName>
        <fullName evidence="2">PH-like domain-containing protein</fullName>
    </recommendedName>
</protein>
<feature type="region of interest" description="Disordered" evidence="1">
    <location>
        <begin position="472"/>
        <end position="496"/>
    </location>
</feature>
<evidence type="ECO:0000256" key="1">
    <source>
        <dbReference type="SAM" id="MobiDB-lite"/>
    </source>
</evidence>
<feature type="region of interest" description="Disordered" evidence="1">
    <location>
        <begin position="509"/>
        <end position="533"/>
    </location>
</feature>
<dbReference type="EMBL" id="CP138894">
    <property type="protein sequence ID" value="WPK23222.1"/>
    <property type="molecule type" value="Genomic_DNA"/>
</dbReference>
<dbReference type="Pfam" id="PF25409">
    <property type="entry name" value="PH_33"/>
    <property type="match status" value="1"/>
</dbReference>
<keyword evidence="4" id="KW-1185">Reference proteome</keyword>
<name>A0AAX4H3U4_9ASCO</name>
<gene>
    <name evidence="3" type="ORF">PUMCH_000450</name>
</gene>
<sequence>MQSAIDALRGFELVQQENLIEVLGAVSAPRNKNALNNVQSIARGLCTINQKIISSINICIADAESQGVEAYKNFVNEFILWFSGSSVIFDKYLHCLPPSAFDQDSVFQKPLVHYEHYLAFIDVALASLRNPFVVDKLKEAHMKIDALVATKRDLMRRSHLDNISFEHVQSFGGSTVSCFFTVSQIIERTEDATIFMGDKKVELALLNLDKESSMYTMRDFNALAILKFPVGKGARTVVYPPFRINDLSMSLSNNCINFSSVSYASDSEGASFALTGSELIIQEWYEKLKLLFPASDEVLSSETILLEGLGINTMLESYRFERTYSFNDSNSVSLPLLSHRQIRQDDSAAFEYSTASTSKLDNSSLSRQSLRKDTSSQSDACSVDSDGFEIVTKNQVKVFANNEAAQSLPNIQASKPRKVFQNTAGSAIDISNFGKSHKPTFTPDLKVQEKKSFFGLFRKRQGSLSAEDKLRAGVAAGGEKTKSSTSKKVTNEKEVQDLKSQVNLEKKSDVLKSEQDIKTASAKPSTKKERVKPDLKISIPKSLDAPQPAFLSLKSTLFSPSSALPLPFALPSSTSTYFFKHYVLENPNLASENGSAVDLSALEQLPVLQIPQGLKDEINSEDSLDFFISPSTTKTLKVSKWKARAGKWEMLTASDDVFVKIVVNYILDKRWMLVFKEDASGEEVVDVPLLILELTTQSNFRRSSATDIEIGAVNAVTREKMLIITRCYKGEVFDSFYNSLSNCFESLKSPGPLQKSSNYGSSGTLTSSLMSRPSTTSTLASLYTSVDQKSIPEIDASGGEKVLLERMTVKVHKQLESYDHIHQLSAWKAISMYSLSLFHSVDEFGASFFHFNLYNKRCGEDNQQELEWTFSANSIEKHVEKIGKAGLLVKADSSQIYMLECKGGKELKRLLSTF</sequence>
<proteinExistence type="predicted"/>
<evidence type="ECO:0000313" key="3">
    <source>
        <dbReference type="EMBL" id="WPK23222.1"/>
    </source>
</evidence>
<evidence type="ECO:0000259" key="2">
    <source>
        <dbReference type="Pfam" id="PF25409"/>
    </source>
</evidence>
<reference evidence="3 4" key="1">
    <citation type="submission" date="2023-10" db="EMBL/GenBank/DDBJ databases">
        <title>Draft Genome Sequence of Candida saopaulonensis from a very Premature Infant with Sepsis.</title>
        <authorList>
            <person name="Ning Y."/>
            <person name="Dai R."/>
            <person name="Xiao M."/>
            <person name="Xu Y."/>
            <person name="Yan Q."/>
            <person name="Zhang L."/>
        </authorList>
    </citation>
    <scope>NUCLEOTIDE SEQUENCE [LARGE SCALE GENOMIC DNA]</scope>
    <source>
        <strain evidence="3 4">19XY460</strain>
    </source>
</reference>
<dbReference type="KEGG" id="asau:88171519"/>
<dbReference type="Proteomes" id="UP001338582">
    <property type="component" value="Chromosome 1"/>
</dbReference>
<dbReference type="InterPro" id="IPR058189">
    <property type="entry name" value="PH-like_ascomyc"/>
</dbReference>